<gene>
    <name evidence="1" type="ORF">DERYTH_LOCUS12008</name>
</gene>
<accession>A0A9N9EQ39</accession>
<reference evidence="1" key="1">
    <citation type="submission" date="2021-06" db="EMBL/GenBank/DDBJ databases">
        <authorList>
            <person name="Kallberg Y."/>
            <person name="Tangrot J."/>
            <person name="Rosling A."/>
        </authorList>
    </citation>
    <scope>NUCLEOTIDE SEQUENCE</scope>
    <source>
        <strain evidence="1">MA453B</strain>
    </source>
</reference>
<sequence>MAKTRGGKTTNNKSNEPARALFVPINFNNNVLIPANNIARSIQRSQDSYNYNDYSSNYANHTRLSYNVNPELIHNLPSNVLIQSNFINPNLTYNTYSSSKNFNRLQVSYNNTNNFEDRSMISKNSVISEQQHRSLSQATTMSLDEVSDLYSPTYQDKDSSWQQNSYNYHKENNLKSNLQPQHTLVNSNNMANMATQ</sequence>
<dbReference type="AlphaFoldDB" id="A0A9N9EQ39"/>
<dbReference type="EMBL" id="CAJVPY010007701">
    <property type="protein sequence ID" value="CAG8684414.1"/>
    <property type="molecule type" value="Genomic_DNA"/>
</dbReference>
<keyword evidence="2" id="KW-1185">Reference proteome</keyword>
<organism evidence="1 2">
    <name type="scientific">Dentiscutata erythropus</name>
    <dbReference type="NCBI Taxonomy" id="1348616"/>
    <lineage>
        <taxon>Eukaryota</taxon>
        <taxon>Fungi</taxon>
        <taxon>Fungi incertae sedis</taxon>
        <taxon>Mucoromycota</taxon>
        <taxon>Glomeromycotina</taxon>
        <taxon>Glomeromycetes</taxon>
        <taxon>Diversisporales</taxon>
        <taxon>Gigasporaceae</taxon>
        <taxon>Dentiscutata</taxon>
    </lineage>
</organism>
<dbReference type="OrthoDB" id="2438499at2759"/>
<evidence type="ECO:0000313" key="2">
    <source>
        <dbReference type="Proteomes" id="UP000789405"/>
    </source>
</evidence>
<protein>
    <submittedName>
        <fullName evidence="1">16005_t:CDS:1</fullName>
    </submittedName>
</protein>
<comment type="caution">
    <text evidence="1">The sequence shown here is derived from an EMBL/GenBank/DDBJ whole genome shotgun (WGS) entry which is preliminary data.</text>
</comment>
<proteinExistence type="predicted"/>
<dbReference type="Proteomes" id="UP000789405">
    <property type="component" value="Unassembled WGS sequence"/>
</dbReference>
<evidence type="ECO:0000313" key="1">
    <source>
        <dbReference type="EMBL" id="CAG8684414.1"/>
    </source>
</evidence>
<name>A0A9N9EQ39_9GLOM</name>